<dbReference type="GO" id="GO:0005886">
    <property type="term" value="C:plasma membrane"/>
    <property type="evidence" value="ECO:0007669"/>
    <property type="project" value="UniProtKB-SubCell"/>
</dbReference>
<proteinExistence type="predicted"/>
<keyword evidence="2" id="KW-1003">Cell membrane</keyword>
<sequence>MNKFFINKQNGIKQSVISSMLAALLVIVTVVLTAQTASAKQYTQPFQNPTTSLAGKSVQANMYFVKMGYWDVKKATLNLKFQISQLDDRQNSDITVSVNGVTFDSFRPSSAAGEQSKQITIPKKLIQSQNNLQIEGQLLNQTNDKQVVATQTPANWLTLDSASNVNFDYDLTSPRNQINDFYDRLTGADTIAESQSLVETPKAATDTELSAGLRALTGLSRFVTSDDQALPISPLEENKQADYQVIIAKFQHLPKSIQSQLSAKKLNDQAVIKLLKQGRKHLLVVTSNSDSLLLKAASFVANQELMKETTKPEKWINEQTATFSSVLEFQGRHQLTDVDTPVQGAGHNVRTFFVQLPNDQLNAAGSTINLRLRYGKNLDFKRSLMTVRINQQAIGSQRLSAAHADGDEISLKLPAKMPLNSTFTISVDFDLTPAGSGSAPTDQDMWATVLPTSNAVIRSKSNHDLLFDNYPSVFMKNQAVKQMAIVRPAHLTTNDFATMSNLLGLVGNYAKQNTGELKVYHQTPKTAVLNRSNVIAFGTPSQTPLIKQLNSKLYFQFNSNFSGFKSNEKLSLEDDYAQTIGTAQLLRSPYNQYRGLLVVTGAHDDAVYRASTQLDRQSKLAQYRQADTIVVDDNNQHYSYRFKKQKMIQPSSITSVVHKHSHFWLFLGIALVVFFFFGFVIVSILWRNGLITRKGFIHEH</sequence>
<dbReference type="PANTHER" id="PTHR39083">
    <property type="entry name" value="CYCLIC DI-GMP-BINDING PROTEIN"/>
    <property type="match status" value="1"/>
</dbReference>
<evidence type="ECO:0000256" key="2">
    <source>
        <dbReference type="ARBA" id="ARBA00022475"/>
    </source>
</evidence>
<keyword evidence="5 6" id="KW-0472">Membrane</keyword>
<reference evidence="7 8" key="1">
    <citation type="submission" date="2019-11" db="EMBL/GenBank/DDBJ databases">
        <title>Lactobacillus sp. nov. CRM56-3, isolated from fermented tea leaves.</title>
        <authorList>
            <person name="Phuengjayaem S."/>
            <person name="Tanasupawat S."/>
        </authorList>
    </citation>
    <scope>NUCLEOTIDE SEQUENCE [LARGE SCALE GENOMIC DNA]</scope>
    <source>
        <strain evidence="7 8">CRM56-3</strain>
    </source>
</reference>
<name>A0A7X2XU95_9LACO</name>
<dbReference type="GO" id="GO:0006011">
    <property type="term" value="P:UDP-alpha-D-glucose metabolic process"/>
    <property type="evidence" value="ECO:0007669"/>
    <property type="project" value="InterPro"/>
</dbReference>
<evidence type="ECO:0000313" key="8">
    <source>
        <dbReference type="Proteomes" id="UP000466388"/>
    </source>
</evidence>
<dbReference type="AlphaFoldDB" id="A0A7X2XU95"/>
<dbReference type="Pfam" id="PF03170">
    <property type="entry name" value="BcsB"/>
    <property type="match status" value="1"/>
</dbReference>
<dbReference type="EMBL" id="WNJO01000003">
    <property type="protein sequence ID" value="MTV81802.1"/>
    <property type="molecule type" value="Genomic_DNA"/>
</dbReference>
<gene>
    <name evidence="7" type="ORF">GM612_03915</name>
</gene>
<evidence type="ECO:0000256" key="1">
    <source>
        <dbReference type="ARBA" id="ARBA00004162"/>
    </source>
</evidence>
<organism evidence="7 8">
    <name type="scientific">Secundilactobacillus folii</name>
    <dbReference type="NCBI Taxonomy" id="2678357"/>
    <lineage>
        <taxon>Bacteria</taxon>
        <taxon>Bacillati</taxon>
        <taxon>Bacillota</taxon>
        <taxon>Bacilli</taxon>
        <taxon>Lactobacillales</taxon>
        <taxon>Lactobacillaceae</taxon>
        <taxon>Secundilactobacillus</taxon>
    </lineage>
</organism>
<accession>A0A7X2XU95</accession>
<evidence type="ECO:0000256" key="5">
    <source>
        <dbReference type="ARBA" id="ARBA00023136"/>
    </source>
</evidence>
<protein>
    <submittedName>
        <fullName evidence="7">Cellulose synthase</fullName>
    </submittedName>
</protein>
<evidence type="ECO:0000313" key="7">
    <source>
        <dbReference type="EMBL" id="MTV81802.1"/>
    </source>
</evidence>
<feature type="transmembrane region" description="Helical" evidence="6">
    <location>
        <begin position="663"/>
        <end position="686"/>
    </location>
</feature>
<comment type="subcellular location">
    <subcellularLocation>
        <location evidence="1">Cell membrane</location>
        <topology evidence="1">Single-pass membrane protein</topology>
    </subcellularLocation>
</comment>
<evidence type="ECO:0000256" key="4">
    <source>
        <dbReference type="ARBA" id="ARBA00022989"/>
    </source>
</evidence>
<keyword evidence="4 6" id="KW-1133">Transmembrane helix</keyword>
<evidence type="ECO:0000256" key="6">
    <source>
        <dbReference type="SAM" id="Phobius"/>
    </source>
</evidence>
<dbReference type="InterPro" id="IPR018513">
    <property type="entry name" value="Cell_synthase_bac"/>
</dbReference>
<comment type="caution">
    <text evidence="7">The sequence shown here is derived from an EMBL/GenBank/DDBJ whole genome shotgun (WGS) entry which is preliminary data.</text>
</comment>
<keyword evidence="8" id="KW-1185">Reference proteome</keyword>
<evidence type="ECO:0000256" key="3">
    <source>
        <dbReference type="ARBA" id="ARBA00022692"/>
    </source>
</evidence>
<dbReference type="Proteomes" id="UP000466388">
    <property type="component" value="Unassembled WGS sequence"/>
</dbReference>
<keyword evidence="3 6" id="KW-0812">Transmembrane</keyword>
<dbReference type="Gene3D" id="2.60.120.260">
    <property type="entry name" value="Galactose-binding domain-like"/>
    <property type="match status" value="2"/>
</dbReference>
<dbReference type="RefSeq" id="WP_343031788.1">
    <property type="nucleotide sequence ID" value="NZ_WNJO01000003.1"/>
</dbReference>
<dbReference type="PANTHER" id="PTHR39083:SF1">
    <property type="entry name" value="CYCLIC DI-GMP-BINDING PROTEIN"/>
    <property type="match status" value="1"/>
</dbReference>